<feature type="transmembrane region" description="Helical" evidence="1">
    <location>
        <begin position="52"/>
        <end position="70"/>
    </location>
</feature>
<dbReference type="EMBL" id="MN740298">
    <property type="protein sequence ID" value="QHT98931.1"/>
    <property type="molecule type" value="Genomic_DNA"/>
</dbReference>
<dbReference type="AlphaFoldDB" id="A0A6C0IZW7"/>
<accession>A0A6C0IZW7</accession>
<evidence type="ECO:0000256" key="1">
    <source>
        <dbReference type="SAM" id="Phobius"/>
    </source>
</evidence>
<organism evidence="2">
    <name type="scientific">viral metagenome</name>
    <dbReference type="NCBI Taxonomy" id="1070528"/>
    <lineage>
        <taxon>unclassified sequences</taxon>
        <taxon>metagenomes</taxon>
        <taxon>organismal metagenomes</taxon>
    </lineage>
</organism>
<keyword evidence="1" id="KW-0472">Membrane</keyword>
<proteinExistence type="predicted"/>
<name>A0A6C0IZW7_9ZZZZ</name>
<feature type="transmembrane region" description="Helical" evidence="1">
    <location>
        <begin position="104"/>
        <end position="126"/>
    </location>
</feature>
<feature type="transmembrane region" description="Helical" evidence="1">
    <location>
        <begin position="75"/>
        <end position="92"/>
    </location>
</feature>
<evidence type="ECO:0000313" key="2">
    <source>
        <dbReference type="EMBL" id="QHT98931.1"/>
    </source>
</evidence>
<feature type="transmembrane region" description="Helical" evidence="1">
    <location>
        <begin position="12"/>
        <end position="32"/>
    </location>
</feature>
<sequence>MKDFVKILFDLYIYGAIAFTLLFILLKCQYNITYFDEFLYLSDEKTIDNSKLFYFIMFHIVFYFSMGLIFRFNDLWLQIIQTIFVEFAILYGEKCTMNTNNYQSAILSILIGLISYIIAGILMELLDYL</sequence>
<keyword evidence="1" id="KW-1133">Transmembrane helix</keyword>
<keyword evidence="1" id="KW-0812">Transmembrane</keyword>
<protein>
    <submittedName>
        <fullName evidence="2">Uncharacterized protein</fullName>
    </submittedName>
</protein>
<reference evidence="2" key="1">
    <citation type="journal article" date="2020" name="Nature">
        <title>Giant virus diversity and host interactions through global metagenomics.</title>
        <authorList>
            <person name="Schulz F."/>
            <person name="Roux S."/>
            <person name="Paez-Espino D."/>
            <person name="Jungbluth S."/>
            <person name="Walsh D.A."/>
            <person name="Denef V.J."/>
            <person name="McMahon K.D."/>
            <person name="Konstantinidis K.T."/>
            <person name="Eloe-Fadrosh E.A."/>
            <person name="Kyrpides N.C."/>
            <person name="Woyke T."/>
        </authorList>
    </citation>
    <scope>NUCLEOTIDE SEQUENCE</scope>
    <source>
        <strain evidence="2">GVMAG-M-3300025695-21</strain>
    </source>
</reference>